<keyword evidence="3" id="KW-1185">Reference proteome</keyword>
<evidence type="ECO:0000256" key="1">
    <source>
        <dbReference type="SAM" id="MobiDB-lite"/>
    </source>
</evidence>
<sequence length="76" mass="8815">RKTTGKRQPVNLRRPRRRQIPPKPRNLCSQLPGTAGELGLGKGHRFKPISFRALLTIEKRRVFEGEGRRTKVWSLE</sequence>
<organism evidence="2 3">
    <name type="scientific">Linum tenue</name>
    <dbReference type="NCBI Taxonomy" id="586396"/>
    <lineage>
        <taxon>Eukaryota</taxon>
        <taxon>Viridiplantae</taxon>
        <taxon>Streptophyta</taxon>
        <taxon>Embryophyta</taxon>
        <taxon>Tracheophyta</taxon>
        <taxon>Spermatophyta</taxon>
        <taxon>Magnoliopsida</taxon>
        <taxon>eudicotyledons</taxon>
        <taxon>Gunneridae</taxon>
        <taxon>Pentapetalae</taxon>
        <taxon>rosids</taxon>
        <taxon>fabids</taxon>
        <taxon>Malpighiales</taxon>
        <taxon>Linaceae</taxon>
        <taxon>Linum</taxon>
    </lineage>
</organism>
<feature type="non-terminal residue" evidence="2">
    <location>
        <position position="76"/>
    </location>
</feature>
<accession>A0AAV0MZL4</accession>
<feature type="non-terminal residue" evidence="2">
    <location>
        <position position="1"/>
    </location>
</feature>
<feature type="region of interest" description="Disordered" evidence="1">
    <location>
        <begin position="1"/>
        <end position="43"/>
    </location>
</feature>
<name>A0AAV0MZL4_9ROSI</name>
<protein>
    <submittedName>
        <fullName evidence="2">Uncharacterized protein</fullName>
    </submittedName>
</protein>
<evidence type="ECO:0000313" key="2">
    <source>
        <dbReference type="EMBL" id="CAI0451594.1"/>
    </source>
</evidence>
<dbReference type="EMBL" id="CAMGYJ010000007">
    <property type="protein sequence ID" value="CAI0451594.1"/>
    <property type="molecule type" value="Genomic_DNA"/>
</dbReference>
<comment type="caution">
    <text evidence="2">The sequence shown here is derived from an EMBL/GenBank/DDBJ whole genome shotgun (WGS) entry which is preliminary data.</text>
</comment>
<feature type="compositionally biased region" description="Low complexity" evidence="1">
    <location>
        <begin position="1"/>
        <end position="12"/>
    </location>
</feature>
<dbReference type="AlphaFoldDB" id="A0AAV0MZL4"/>
<gene>
    <name evidence="2" type="ORF">LITE_LOCUS30923</name>
</gene>
<proteinExistence type="predicted"/>
<evidence type="ECO:0000313" key="3">
    <source>
        <dbReference type="Proteomes" id="UP001154282"/>
    </source>
</evidence>
<dbReference type="Proteomes" id="UP001154282">
    <property type="component" value="Unassembled WGS sequence"/>
</dbReference>
<reference evidence="2" key="1">
    <citation type="submission" date="2022-08" db="EMBL/GenBank/DDBJ databases">
        <authorList>
            <person name="Gutierrez-Valencia J."/>
        </authorList>
    </citation>
    <scope>NUCLEOTIDE SEQUENCE</scope>
</reference>